<evidence type="ECO:0000259" key="11">
    <source>
        <dbReference type="PROSITE" id="PS50929"/>
    </source>
</evidence>
<accession>A0A9P4KBH9</accession>
<organism evidence="12 13">
    <name type="scientific">Lojkania enalia</name>
    <dbReference type="NCBI Taxonomy" id="147567"/>
    <lineage>
        <taxon>Eukaryota</taxon>
        <taxon>Fungi</taxon>
        <taxon>Dikarya</taxon>
        <taxon>Ascomycota</taxon>
        <taxon>Pezizomycotina</taxon>
        <taxon>Dothideomycetes</taxon>
        <taxon>Pleosporomycetidae</taxon>
        <taxon>Pleosporales</taxon>
        <taxon>Pleosporales incertae sedis</taxon>
        <taxon>Lojkania</taxon>
    </lineage>
</organism>
<protein>
    <submittedName>
        <fullName evidence="12">ABC heavy metal transporter</fullName>
    </submittedName>
</protein>
<dbReference type="OrthoDB" id="6500128at2759"/>
<feature type="domain" description="ABC transporter" evidence="10">
    <location>
        <begin position="549"/>
        <end position="783"/>
    </location>
</feature>
<evidence type="ECO:0000313" key="13">
    <source>
        <dbReference type="Proteomes" id="UP000800093"/>
    </source>
</evidence>
<feature type="transmembrane region" description="Helical" evidence="9">
    <location>
        <begin position="144"/>
        <end position="166"/>
    </location>
</feature>
<comment type="subcellular location">
    <subcellularLocation>
        <location evidence="1">Membrane</location>
        <topology evidence="1">Multi-pass membrane protein</topology>
    </subcellularLocation>
</comment>
<evidence type="ECO:0000256" key="5">
    <source>
        <dbReference type="ARBA" id="ARBA00022840"/>
    </source>
</evidence>
<evidence type="ECO:0000256" key="8">
    <source>
        <dbReference type="ARBA" id="ARBA00024363"/>
    </source>
</evidence>
<evidence type="ECO:0000256" key="3">
    <source>
        <dbReference type="ARBA" id="ARBA00022692"/>
    </source>
</evidence>
<dbReference type="GO" id="GO:0016887">
    <property type="term" value="F:ATP hydrolysis activity"/>
    <property type="evidence" value="ECO:0007669"/>
    <property type="project" value="InterPro"/>
</dbReference>
<dbReference type="PROSITE" id="PS50893">
    <property type="entry name" value="ABC_TRANSPORTER_2"/>
    <property type="match status" value="1"/>
</dbReference>
<dbReference type="Pfam" id="PF00005">
    <property type="entry name" value="ABC_tran"/>
    <property type="match status" value="1"/>
</dbReference>
<feature type="transmembrane region" description="Helical" evidence="9">
    <location>
        <begin position="86"/>
        <end position="104"/>
    </location>
</feature>
<keyword evidence="6 9" id="KW-1133">Transmembrane helix</keyword>
<dbReference type="InterPro" id="IPR011527">
    <property type="entry name" value="ABC1_TM_dom"/>
</dbReference>
<dbReference type="GO" id="GO:0005774">
    <property type="term" value="C:vacuolar membrane"/>
    <property type="evidence" value="ECO:0007669"/>
    <property type="project" value="TreeGrafter"/>
</dbReference>
<dbReference type="CDD" id="cd18583">
    <property type="entry name" value="ABC_6TM_HMT1"/>
    <property type="match status" value="1"/>
</dbReference>
<keyword evidence="3 9" id="KW-0812">Transmembrane</keyword>
<proteinExistence type="inferred from homology"/>
<dbReference type="InterPro" id="IPR003439">
    <property type="entry name" value="ABC_transporter-like_ATP-bd"/>
</dbReference>
<dbReference type="Pfam" id="PF00664">
    <property type="entry name" value="ABC_membrane"/>
    <property type="match status" value="1"/>
</dbReference>
<dbReference type="PROSITE" id="PS50929">
    <property type="entry name" value="ABC_TM1F"/>
    <property type="match status" value="1"/>
</dbReference>
<dbReference type="GO" id="GO:0140359">
    <property type="term" value="F:ABC-type transporter activity"/>
    <property type="evidence" value="ECO:0007669"/>
    <property type="project" value="InterPro"/>
</dbReference>
<dbReference type="PROSITE" id="PS00211">
    <property type="entry name" value="ABC_TRANSPORTER_1"/>
    <property type="match status" value="1"/>
</dbReference>
<evidence type="ECO:0000256" key="9">
    <source>
        <dbReference type="SAM" id="Phobius"/>
    </source>
</evidence>
<keyword evidence="13" id="KW-1185">Reference proteome</keyword>
<dbReference type="SMART" id="SM00382">
    <property type="entry name" value="AAA"/>
    <property type="match status" value="1"/>
</dbReference>
<dbReference type="InterPro" id="IPR039421">
    <property type="entry name" value="Type_1_exporter"/>
</dbReference>
<evidence type="ECO:0000256" key="4">
    <source>
        <dbReference type="ARBA" id="ARBA00022741"/>
    </source>
</evidence>
<dbReference type="PANTHER" id="PTHR24221:SF651">
    <property type="entry name" value="HEAVY METAL TOLERANCE PROTEIN"/>
    <property type="match status" value="1"/>
</dbReference>
<dbReference type="AlphaFoldDB" id="A0A9P4KBH9"/>
<dbReference type="InterPro" id="IPR017871">
    <property type="entry name" value="ABC_transporter-like_CS"/>
</dbReference>
<dbReference type="Gene3D" id="3.40.50.300">
    <property type="entry name" value="P-loop containing nucleotide triphosphate hydrolases"/>
    <property type="match status" value="1"/>
</dbReference>
<dbReference type="GO" id="GO:0005524">
    <property type="term" value="F:ATP binding"/>
    <property type="evidence" value="ECO:0007669"/>
    <property type="project" value="UniProtKB-KW"/>
</dbReference>
<evidence type="ECO:0000313" key="12">
    <source>
        <dbReference type="EMBL" id="KAF2264633.1"/>
    </source>
</evidence>
<dbReference type="InterPro" id="IPR036640">
    <property type="entry name" value="ABC1_TM_sf"/>
</dbReference>
<dbReference type="Gene3D" id="1.20.1560.10">
    <property type="entry name" value="ABC transporter type 1, transmembrane domain"/>
    <property type="match status" value="1"/>
</dbReference>
<dbReference type="Proteomes" id="UP000800093">
    <property type="component" value="Unassembled WGS sequence"/>
</dbReference>
<dbReference type="FunFam" id="3.40.50.300:FF:000186">
    <property type="entry name" value="ATP-binding cassette sub-family B member 7, mitochondrial"/>
    <property type="match status" value="1"/>
</dbReference>
<dbReference type="SUPFAM" id="SSF90123">
    <property type="entry name" value="ABC transporter transmembrane region"/>
    <property type="match status" value="1"/>
</dbReference>
<reference evidence="13" key="1">
    <citation type="journal article" date="2020" name="Stud. Mycol.">
        <title>101 Dothideomycetes genomes: A test case for predicting lifestyles and emergence of pathogens.</title>
        <authorList>
            <person name="Haridas S."/>
            <person name="Albert R."/>
            <person name="Binder M."/>
            <person name="Bloem J."/>
            <person name="LaButti K."/>
            <person name="Salamov A."/>
            <person name="Andreopoulos B."/>
            <person name="Baker S."/>
            <person name="Barry K."/>
            <person name="Bills G."/>
            <person name="Bluhm B."/>
            <person name="Cannon C."/>
            <person name="Castanera R."/>
            <person name="Culley D."/>
            <person name="Daum C."/>
            <person name="Ezra D."/>
            <person name="Gonzalez J."/>
            <person name="Henrissat B."/>
            <person name="Kuo A."/>
            <person name="Liang C."/>
            <person name="Lipzen A."/>
            <person name="Lutzoni F."/>
            <person name="Magnuson J."/>
            <person name="Mondo S."/>
            <person name="Nolan M."/>
            <person name="Ohm R."/>
            <person name="Pangilinan J."/>
            <person name="Park H.-J."/>
            <person name="Ramirez L."/>
            <person name="Alfaro M."/>
            <person name="Sun H."/>
            <person name="Tritt A."/>
            <person name="Yoshinaga Y."/>
            <person name="Zwiers L.-H."/>
            <person name="Turgeon B."/>
            <person name="Goodwin S."/>
            <person name="Spatafora J."/>
            <person name="Crous P."/>
            <person name="Grigoriev I."/>
        </authorList>
    </citation>
    <scope>NUCLEOTIDE SEQUENCE [LARGE SCALE GENOMIC DNA]</scope>
    <source>
        <strain evidence="13">CBS 304.66</strain>
    </source>
</reference>
<evidence type="ECO:0000256" key="7">
    <source>
        <dbReference type="ARBA" id="ARBA00023136"/>
    </source>
</evidence>
<keyword evidence="2" id="KW-0813">Transport</keyword>
<dbReference type="SUPFAM" id="SSF52540">
    <property type="entry name" value="P-loop containing nucleoside triphosphate hydrolases"/>
    <property type="match status" value="1"/>
</dbReference>
<dbReference type="InterPro" id="IPR003593">
    <property type="entry name" value="AAA+_ATPase"/>
</dbReference>
<dbReference type="EMBL" id="ML986614">
    <property type="protein sequence ID" value="KAF2264633.1"/>
    <property type="molecule type" value="Genomic_DNA"/>
</dbReference>
<feature type="transmembrane region" description="Helical" evidence="9">
    <location>
        <begin position="110"/>
        <end position="132"/>
    </location>
</feature>
<keyword evidence="7 9" id="KW-0472">Membrane</keyword>
<dbReference type="InterPro" id="IPR027417">
    <property type="entry name" value="P-loop_NTPase"/>
</dbReference>
<feature type="transmembrane region" description="Helical" evidence="9">
    <location>
        <begin position="49"/>
        <end position="74"/>
    </location>
</feature>
<evidence type="ECO:0000256" key="2">
    <source>
        <dbReference type="ARBA" id="ARBA00022448"/>
    </source>
</evidence>
<dbReference type="PANTHER" id="PTHR24221">
    <property type="entry name" value="ATP-BINDING CASSETTE SUB-FAMILY B"/>
    <property type="match status" value="1"/>
</dbReference>
<sequence length="789" mass="88319">MAHLISNQTGLLYAYPLGLYIILMLLTLAKGGQSSTRLADRDVVAFKTIWYLQLGLALSSSTSAILLVAPFISGIRNNHGTSPSEAFLICYIAVSLYFGAGLLPDPDGPFQPIAAHFGTWIYAFSAEVFLILTNQPFISDMKTAWLLLSSLRIAALGCMCCIYLWIKRGSLQAQTIETERLLNSAMPKDTFYGAIPTSANQRKGGWPEYLIGFRILFPYIWPSRSRKQQFILLVSLLLMIAQRIINILVPYQLGVLIESIGVGNMPYKEVGLYVLYRGIQGQQGVLGSFRAILWITVSQSLYRRLTCAAFEHILSLSLDFHLSKKLGEVLSALNKGSSLNTFLDSFAFQLFPMVFDLGVAAVYFFVRFDALYSLILISVMWSYIYMTIYMAKWRAKARREMALKDREMDATKMDTMLSYETVHHNNAVPTEVERFGDHVTAFQKAEFSVLFSLNALNITQNMILTLGVLLVVLLSAFQISVGAHTVAMFVSILAYFTQLQAPLQFFGSFYNQVQNNLIDAERMLDLFKLKPTIIDSQTAEELDSCAGEISFDNVTFSYGYVKPALSDVSFCVPIGTSTAIVGESGSGKSTCLKLLFRFYDVASGSIRIDGRDIRDFRIASYRSHFGVVPQDTILFNSSIRYNLQYARLDAREDEIYAACRAASIHDKILSFPRGYDTIVGERGLRLSGGEKQRIAIARAILKNPQIILLDEATASLDTHTEKQIQAALETATKGRTTITVAHRLSTITKHNQILVFHEGSIVERGRHEDLLELGGRYKEMWEKQTRIGD</sequence>
<keyword evidence="4" id="KW-0547">Nucleotide-binding</keyword>
<feature type="transmembrane region" description="Helical" evidence="9">
    <location>
        <begin position="463"/>
        <end position="496"/>
    </location>
</feature>
<evidence type="ECO:0000256" key="6">
    <source>
        <dbReference type="ARBA" id="ARBA00022989"/>
    </source>
</evidence>
<name>A0A9P4KBH9_9PLEO</name>
<feature type="transmembrane region" description="Helical" evidence="9">
    <location>
        <begin position="371"/>
        <end position="391"/>
    </location>
</feature>
<evidence type="ECO:0000259" key="10">
    <source>
        <dbReference type="PROSITE" id="PS50893"/>
    </source>
</evidence>
<feature type="domain" description="ABC transmembrane type-1" evidence="11">
    <location>
        <begin position="233"/>
        <end position="515"/>
    </location>
</feature>
<comment type="similarity">
    <text evidence="8">Belongs to the ABC transporter superfamily. ABCB family. Heavy Metal importer (TC 3.A.1.210) subfamily.</text>
</comment>
<dbReference type="GO" id="GO:0000041">
    <property type="term" value="P:transition metal ion transport"/>
    <property type="evidence" value="ECO:0007669"/>
    <property type="project" value="UniProtKB-ARBA"/>
</dbReference>
<keyword evidence="5" id="KW-0067">ATP-binding</keyword>
<feature type="transmembrane region" description="Helical" evidence="9">
    <location>
        <begin position="12"/>
        <end position="29"/>
    </location>
</feature>
<gene>
    <name evidence="12" type="ORF">CC78DRAFT_516490</name>
</gene>
<evidence type="ECO:0000256" key="1">
    <source>
        <dbReference type="ARBA" id="ARBA00004141"/>
    </source>
</evidence>
<comment type="caution">
    <text evidence="12">The sequence shown here is derived from an EMBL/GenBank/DDBJ whole genome shotgun (WGS) entry which is preliminary data.</text>
</comment>